<dbReference type="InterPro" id="IPR036412">
    <property type="entry name" value="HAD-like_sf"/>
</dbReference>
<reference evidence="2" key="1">
    <citation type="journal article" date="2020" name="Nature">
        <title>Giant virus diversity and host interactions through global metagenomics.</title>
        <authorList>
            <person name="Schulz F."/>
            <person name="Roux S."/>
            <person name="Paez-Espino D."/>
            <person name="Jungbluth S."/>
            <person name="Walsh D.A."/>
            <person name="Denef V.J."/>
            <person name="McMahon K.D."/>
            <person name="Konstantinidis K.T."/>
            <person name="Eloe-Fadrosh E.A."/>
            <person name="Kyrpides N.C."/>
            <person name="Woyke T."/>
        </authorList>
    </citation>
    <scope>NUCLEOTIDE SEQUENCE</scope>
    <source>
        <strain evidence="2">GVMAG-S-3300013014-136</strain>
    </source>
</reference>
<dbReference type="InterPro" id="IPR023214">
    <property type="entry name" value="HAD_sf"/>
</dbReference>
<dbReference type="PROSITE" id="PS50969">
    <property type="entry name" value="FCP1"/>
    <property type="match status" value="1"/>
</dbReference>
<dbReference type="Gene3D" id="3.40.50.1000">
    <property type="entry name" value="HAD superfamily/HAD-like"/>
    <property type="match status" value="1"/>
</dbReference>
<sequence>MKGKLNVILDLDQTLISGEELPFDLKKNKEKMKKFDHKTMENFFIIFARPHLQEFLDYLFENFNVAVWTAATKDYALFIVKHFILNKPGRKLNFIFYSHHCDMSQKLKKGLKGLSILWDDFKLKKYNENNTIIIDDNPDVLVKQACNVIQIKPFQYNDRASYNDTEFYKIQQELSKIDEYMRQGIVRTCLKK</sequence>
<dbReference type="SUPFAM" id="SSF56784">
    <property type="entry name" value="HAD-like"/>
    <property type="match status" value="1"/>
</dbReference>
<dbReference type="InterPro" id="IPR004274">
    <property type="entry name" value="FCP1_dom"/>
</dbReference>
<dbReference type="AlphaFoldDB" id="A0A6C0KRK9"/>
<feature type="domain" description="FCP1 homology" evidence="1">
    <location>
        <begin position="1"/>
        <end position="177"/>
    </location>
</feature>
<evidence type="ECO:0000259" key="1">
    <source>
        <dbReference type="PROSITE" id="PS50969"/>
    </source>
</evidence>
<name>A0A6C0KRK9_9ZZZZ</name>
<dbReference type="Pfam" id="PF03031">
    <property type="entry name" value="NIF"/>
    <property type="match status" value="1"/>
</dbReference>
<dbReference type="SMART" id="SM00577">
    <property type="entry name" value="CPDc"/>
    <property type="match status" value="1"/>
</dbReference>
<dbReference type="EMBL" id="MN740964">
    <property type="protein sequence ID" value="QHU20239.1"/>
    <property type="molecule type" value="Genomic_DNA"/>
</dbReference>
<dbReference type="InterPro" id="IPR050365">
    <property type="entry name" value="TIM50"/>
</dbReference>
<accession>A0A6C0KRK9</accession>
<proteinExistence type="predicted"/>
<protein>
    <recommendedName>
        <fullName evidence="1">FCP1 homology domain-containing protein</fullName>
    </recommendedName>
</protein>
<organism evidence="2">
    <name type="scientific">viral metagenome</name>
    <dbReference type="NCBI Taxonomy" id="1070528"/>
    <lineage>
        <taxon>unclassified sequences</taxon>
        <taxon>metagenomes</taxon>
        <taxon>organismal metagenomes</taxon>
    </lineage>
</organism>
<dbReference type="PANTHER" id="PTHR12210">
    <property type="entry name" value="DULLARD PROTEIN PHOSPHATASE"/>
    <property type="match status" value="1"/>
</dbReference>
<evidence type="ECO:0000313" key="2">
    <source>
        <dbReference type="EMBL" id="QHU20239.1"/>
    </source>
</evidence>